<dbReference type="Proteomes" id="UP000287247">
    <property type="component" value="Unassembled WGS sequence"/>
</dbReference>
<accession>A0A401IDB4</accession>
<evidence type="ECO:0000259" key="1">
    <source>
        <dbReference type="Pfam" id="PF22007"/>
    </source>
</evidence>
<reference evidence="4" key="1">
    <citation type="submission" date="2017-05" db="EMBL/GenBank/DDBJ databases">
        <title>Physiological properties and genetic analysis related to exopolysaccharide production of fresh-water unicellular cyanobacterium Aphanothece sacrum, Suizenji Nori, that has been cultured as a food source in Japan.</title>
        <authorList>
            <person name="Kanesaki Y."/>
            <person name="Yoshikawa S."/>
            <person name="Ohki K."/>
        </authorList>
    </citation>
    <scope>NUCLEOTIDE SEQUENCE [LARGE SCALE GENOMIC DNA]</scope>
    <source>
        <strain evidence="4">FPU1</strain>
    </source>
</reference>
<organism evidence="3 4">
    <name type="scientific">Aphanothece sacrum FPU1</name>
    <dbReference type="NCBI Taxonomy" id="1920663"/>
    <lineage>
        <taxon>Bacteria</taxon>
        <taxon>Bacillati</taxon>
        <taxon>Cyanobacteriota</taxon>
        <taxon>Cyanophyceae</taxon>
        <taxon>Oscillatoriophycideae</taxon>
        <taxon>Chroococcales</taxon>
        <taxon>Aphanothecaceae</taxon>
        <taxon>Aphanothece</taxon>
    </lineage>
</organism>
<feature type="domain" description="DUF6930" evidence="1">
    <location>
        <begin position="33"/>
        <end position="158"/>
    </location>
</feature>
<dbReference type="InterPro" id="IPR054216">
    <property type="entry name" value="DUF6930"/>
</dbReference>
<dbReference type="InterPro" id="IPR055733">
    <property type="entry name" value="DUF7309"/>
</dbReference>
<comment type="caution">
    <text evidence="3">The sequence shown here is derived from an EMBL/GenBank/DDBJ whole genome shotgun (WGS) entry which is preliminary data.</text>
</comment>
<dbReference type="Pfam" id="PF23988">
    <property type="entry name" value="DUF7309"/>
    <property type="match status" value="1"/>
</dbReference>
<evidence type="ECO:0000313" key="3">
    <source>
        <dbReference type="EMBL" id="GBF79224.1"/>
    </source>
</evidence>
<dbReference type="AlphaFoldDB" id="A0A401IDB4"/>
<sequence>MLVKKYRECQFSVPKSTPPIYNNGMNNLPQTTRRRLQKIPQIPSVWEGDRRSVIGFRGTSPDRTQGDEECIIWVDGSEGFVRAMDITPSDVGPEAVVRTLLRAMENPHSPAQPARPQKIVVRNRELQFFLRGALQSLDITIDYVPDLPLIDQLFRSFEEVDHSRPPALPPAYEALLTQASQDFWKAEPWDLLADYDIIAIELNRWEIGTVYGCVMGMSGQEYGIILYRSLESLKQFRQAALSDKSGDQLEQAFLGQDCWFLNFEPLDEEDQELHQEDELDLEELEADQIRPLFGSIHPYEGIRSFLDEDEAQVVYFALQGFLKFFRGNKRALSEDPIGKLEKSYRFSSVAESKENPWISLKVFTLPELAADFLEMLESSEDEDEDEDEFNRLQLPIRDDLIPEKAFLSLGMIPWDLVEQIQNNPKTYHHSLGAVPKGEGLPVILVQTSRPKAKEMIETLQEEENLLGICFNPGEDPWEDINYDLGILQTGSGVLYIFGEFMGNDPDHIQARRKWDRRCQQTDGYCGLIVAMGVTGTSRGNPQLPDMLALFEAKSFDPEALAMGVLRLMPHFEEE</sequence>
<dbReference type="EMBL" id="BDQK01000001">
    <property type="protein sequence ID" value="GBF79224.1"/>
    <property type="molecule type" value="Genomic_DNA"/>
</dbReference>
<proteinExistence type="predicted"/>
<evidence type="ECO:0000259" key="2">
    <source>
        <dbReference type="Pfam" id="PF23988"/>
    </source>
</evidence>
<gene>
    <name evidence="3" type="ORF">AsFPU1_0617</name>
</gene>
<evidence type="ECO:0000313" key="4">
    <source>
        <dbReference type="Proteomes" id="UP000287247"/>
    </source>
</evidence>
<feature type="domain" description="DUF7309" evidence="2">
    <location>
        <begin position="177"/>
        <end position="322"/>
    </location>
</feature>
<name>A0A401IDB4_APHSA</name>
<protein>
    <submittedName>
        <fullName evidence="3">Uncharacterized protein</fullName>
    </submittedName>
</protein>
<keyword evidence="4" id="KW-1185">Reference proteome</keyword>
<dbReference type="Pfam" id="PF22007">
    <property type="entry name" value="DUF6930"/>
    <property type="match status" value="1"/>
</dbReference>